<keyword evidence="3" id="KW-0276">Fatty acid metabolism</keyword>
<protein>
    <submittedName>
        <fullName evidence="7">Long-chain fatty acid--CoA ligase</fullName>
    </submittedName>
</protein>
<dbReference type="CDD" id="cd12119">
    <property type="entry name" value="ttLC_FACS_AlkK_like"/>
    <property type="match status" value="1"/>
</dbReference>
<reference evidence="7 8" key="1">
    <citation type="submission" date="2016-04" db="EMBL/GenBank/DDBJ databases">
        <title>Reclassification of Paraburkholderia panaciterrae (Farh et al. 2015) Dobritsa &amp; Samadpour 2016 as a later homotypic synonym of Paraburkholderia ginsengiterrae (Farh et al. 2015) Dobritsa &amp; Samadpour 2016.</title>
        <authorList>
            <person name="Dobritsa A.P."/>
            <person name="Kutumbaka K."/>
            <person name="Samadpour M."/>
        </authorList>
    </citation>
    <scope>NUCLEOTIDE SEQUENCE [LARGE SCALE GENOMIC DNA]</scope>
    <source>
        <strain evidence="7 8">DCY85</strain>
    </source>
</reference>
<evidence type="ECO:0000256" key="2">
    <source>
        <dbReference type="ARBA" id="ARBA00022598"/>
    </source>
</evidence>
<dbReference type="Pfam" id="PF13193">
    <property type="entry name" value="AMP-binding_C"/>
    <property type="match status" value="1"/>
</dbReference>
<dbReference type="InterPro" id="IPR042099">
    <property type="entry name" value="ANL_N_sf"/>
</dbReference>
<evidence type="ECO:0000313" key="8">
    <source>
        <dbReference type="Proteomes" id="UP000078116"/>
    </source>
</evidence>
<dbReference type="Pfam" id="PF00501">
    <property type="entry name" value="AMP-binding"/>
    <property type="match status" value="1"/>
</dbReference>
<evidence type="ECO:0000259" key="5">
    <source>
        <dbReference type="Pfam" id="PF00501"/>
    </source>
</evidence>
<keyword evidence="2 7" id="KW-0436">Ligase</keyword>
<proteinExistence type="inferred from homology"/>
<dbReference type="Gene3D" id="3.40.50.12780">
    <property type="entry name" value="N-terminal domain of ligase-like"/>
    <property type="match status" value="1"/>
</dbReference>
<dbReference type="RefSeq" id="WP_064286751.1">
    <property type="nucleotide sequence ID" value="NZ_LXKA01000360.1"/>
</dbReference>
<dbReference type="AlphaFoldDB" id="A0A1A9MYS0"/>
<dbReference type="OrthoDB" id="9766486at2"/>
<dbReference type="InterPro" id="IPR025110">
    <property type="entry name" value="AMP-bd_C"/>
</dbReference>
<dbReference type="Gene3D" id="3.30.300.30">
    <property type="match status" value="1"/>
</dbReference>
<dbReference type="GO" id="GO:0016874">
    <property type="term" value="F:ligase activity"/>
    <property type="evidence" value="ECO:0007669"/>
    <property type="project" value="UniProtKB-KW"/>
</dbReference>
<dbReference type="PROSITE" id="PS00455">
    <property type="entry name" value="AMP_BINDING"/>
    <property type="match status" value="1"/>
</dbReference>
<dbReference type="FunFam" id="3.30.300.30:FF:000008">
    <property type="entry name" value="2,3-dihydroxybenzoate-AMP ligase"/>
    <property type="match status" value="1"/>
</dbReference>
<dbReference type="PANTHER" id="PTHR43859:SF4">
    <property type="entry name" value="BUTANOATE--COA LIGASE AAE1-RELATED"/>
    <property type="match status" value="1"/>
</dbReference>
<name>A0A1A9MYS0_9BURK</name>
<dbReference type="EMBL" id="LXKA01000360">
    <property type="protein sequence ID" value="OAJ53352.1"/>
    <property type="molecule type" value="Genomic_DNA"/>
</dbReference>
<dbReference type="InterPro" id="IPR000873">
    <property type="entry name" value="AMP-dep_synth/lig_dom"/>
</dbReference>
<comment type="similarity">
    <text evidence="1">Belongs to the ATP-dependent AMP-binding enzyme family.</text>
</comment>
<dbReference type="InterPro" id="IPR020845">
    <property type="entry name" value="AMP-binding_CS"/>
</dbReference>
<organism evidence="7 8">
    <name type="scientific">Paraburkholderia ginsengiterrae</name>
    <dbReference type="NCBI Taxonomy" id="1462993"/>
    <lineage>
        <taxon>Bacteria</taxon>
        <taxon>Pseudomonadati</taxon>
        <taxon>Pseudomonadota</taxon>
        <taxon>Betaproteobacteria</taxon>
        <taxon>Burkholderiales</taxon>
        <taxon>Burkholderiaceae</taxon>
        <taxon>Paraburkholderia</taxon>
    </lineage>
</organism>
<evidence type="ECO:0000259" key="6">
    <source>
        <dbReference type="Pfam" id="PF13193"/>
    </source>
</evidence>
<comment type="caution">
    <text evidence="7">The sequence shown here is derived from an EMBL/GenBank/DDBJ whole genome shotgun (WGS) entry which is preliminary data.</text>
</comment>
<gene>
    <name evidence="7" type="ORF">A6V37_08080</name>
</gene>
<dbReference type="InterPro" id="IPR045851">
    <property type="entry name" value="AMP-bd_C_sf"/>
</dbReference>
<dbReference type="NCBIfam" id="NF005426">
    <property type="entry name" value="PRK07008.1"/>
    <property type="match status" value="1"/>
</dbReference>
<feature type="domain" description="AMP-dependent synthetase/ligase" evidence="5">
    <location>
        <begin position="23"/>
        <end position="403"/>
    </location>
</feature>
<dbReference type="NCBIfam" id="NF004837">
    <property type="entry name" value="PRK06187.1"/>
    <property type="match status" value="1"/>
</dbReference>
<accession>A0A1A9MYS0</accession>
<evidence type="ECO:0000256" key="4">
    <source>
        <dbReference type="ARBA" id="ARBA00023098"/>
    </source>
</evidence>
<dbReference type="GO" id="GO:0006631">
    <property type="term" value="P:fatty acid metabolic process"/>
    <property type="evidence" value="ECO:0007669"/>
    <property type="project" value="UniProtKB-KW"/>
</dbReference>
<dbReference type="STRING" id="1462993.A6V36_35025"/>
<sequence length="565" mass="62101">MTTPLAGQMMDVPLTVSSLLAHAARHFGSTEIVSRRIEGDLHRYTYRDCEKRAKQLAQALLGLGVEAGERVATLAWNGYRHLETYYGTTGFGAVCHTINPRLFPDQITYIVNHADDAYVLFDITFAALVDVIAPQCPKVRGWIALTDAAHLPAMQTPVLCYETLLAAQDGNFEWPPIDERQASYLCYTSGTTGNPKGALYSHRSTVLHAFGASLPDAMSLSARDAVLPVVPMFHVNAWGIPHAAPLTGAKLVLPGKDLDGKSLYELMESEGVTYSAGVPTVWLGLLAYMRAAGVRFSTLNRTVIGGSACPPAMLRTFADDYGVQVIHAWGMTEMSPLGTLSKLNWEQSQRPLAEQRKLLEKQGHALYGVDMKIVGDDGRELPWDGVAFGDLYVRGPWVIDRYFRKDDSPLVDGWFPTGDVATIDPDSFLHITDRSKDVIKSGGEWISSIDVENVAVAHPAVAEAACIACAHPKWTERPLLVVVKRAGCEVTREELLAFYDGKVAKWWIPDDVAFVDELPHAATGKLQKLKLRDQFRDHVLPSALEDERECPLTPDVTPDVRGNPV</sequence>
<evidence type="ECO:0000256" key="3">
    <source>
        <dbReference type="ARBA" id="ARBA00022832"/>
    </source>
</evidence>
<dbReference type="PANTHER" id="PTHR43859">
    <property type="entry name" value="ACYL-ACTIVATING ENZYME"/>
    <property type="match status" value="1"/>
</dbReference>
<dbReference type="SUPFAM" id="SSF56801">
    <property type="entry name" value="Acetyl-CoA synthetase-like"/>
    <property type="match status" value="1"/>
</dbReference>
<feature type="domain" description="AMP-binding enzyme C-terminal" evidence="6">
    <location>
        <begin position="451"/>
        <end position="525"/>
    </location>
</feature>
<dbReference type="Proteomes" id="UP000078116">
    <property type="component" value="Unassembled WGS sequence"/>
</dbReference>
<evidence type="ECO:0000313" key="7">
    <source>
        <dbReference type="EMBL" id="OAJ53352.1"/>
    </source>
</evidence>
<evidence type="ECO:0000256" key="1">
    <source>
        <dbReference type="ARBA" id="ARBA00006432"/>
    </source>
</evidence>
<keyword evidence="4" id="KW-0443">Lipid metabolism</keyword>